<feature type="domain" description="UspA" evidence="1">
    <location>
        <begin position="3"/>
        <end position="131"/>
    </location>
</feature>
<dbReference type="InterPro" id="IPR014729">
    <property type="entry name" value="Rossmann-like_a/b/a_fold"/>
</dbReference>
<dbReference type="AlphaFoldDB" id="A0A160FUQ9"/>
<sequence>MIRMLIPVLDQGGAIEAARYAAFMFLERGVTEVELLEVLEPVDQGRAAAFHSRSALVRREKQAMLKALIDVRTILEEAGVPYRWKRVFGHRTKAIADYAATTQPDVMVIDASHMGFFRRLAMFASLSRRTVTPVTMVH</sequence>
<dbReference type="Gene3D" id="3.40.50.620">
    <property type="entry name" value="HUPs"/>
    <property type="match status" value="1"/>
</dbReference>
<evidence type="ECO:0000259" key="1">
    <source>
        <dbReference type="Pfam" id="PF00582"/>
    </source>
</evidence>
<dbReference type="CDD" id="cd00293">
    <property type="entry name" value="USP-like"/>
    <property type="match status" value="1"/>
</dbReference>
<evidence type="ECO:0000313" key="3">
    <source>
        <dbReference type="Proteomes" id="UP000076852"/>
    </source>
</evidence>
<accession>A0A160FUQ9</accession>
<dbReference type="SUPFAM" id="SSF52402">
    <property type="entry name" value="Adenine nucleotide alpha hydrolases-like"/>
    <property type="match status" value="1"/>
</dbReference>
<dbReference type="Proteomes" id="UP000076852">
    <property type="component" value="Chromosome 2"/>
</dbReference>
<evidence type="ECO:0000313" key="2">
    <source>
        <dbReference type="EMBL" id="ANB76822.1"/>
    </source>
</evidence>
<protein>
    <submittedName>
        <fullName evidence="2">Universal stress protein</fullName>
    </submittedName>
</protein>
<dbReference type="EMBL" id="CP014579">
    <property type="protein sequence ID" value="ANB76822.1"/>
    <property type="molecule type" value="Genomic_DNA"/>
</dbReference>
<proteinExistence type="predicted"/>
<dbReference type="STRING" id="1804984.AYM40_32200"/>
<name>A0A160FUQ9_9BURK</name>
<dbReference type="KEGG" id="buz:AYM40_32200"/>
<organism evidence="2 3">
    <name type="scientific">Paraburkholderia phytofirmans OLGA172</name>
    <dbReference type="NCBI Taxonomy" id="1417228"/>
    <lineage>
        <taxon>Bacteria</taxon>
        <taxon>Pseudomonadati</taxon>
        <taxon>Pseudomonadota</taxon>
        <taxon>Betaproteobacteria</taxon>
        <taxon>Burkholderiales</taxon>
        <taxon>Burkholderiaceae</taxon>
        <taxon>Paraburkholderia</taxon>
    </lineage>
</organism>
<dbReference type="OrthoDB" id="5512223at2"/>
<dbReference type="Pfam" id="PF00582">
    <property type="entry name" value="Usp"/>
    <property type="match status" value="1"/>
</dbReference>
<reference evidence="2 3" key="1">
    <citation type="journal article" date="2016" name="Gene">
        <title>PacBio SMRT assembly of a complex multi-replicon genome reveals chlorocatechol degradative operon in a region of genome plasticity.</title>
        <authorList>
            <person name="Ricker N."/>
            <person name="Shen S.Y."/>
            <person name="Goordial J."/>
            <person name="Jin S."/>
            <person name="Fulthorpe R.R."/>
        </authorList>
    </citation>
    <scope>NUCLEOTIDE SEQUENCE [LARGE SCALE GENOMIC DNA]</scope>
    <source>
        <strain evidence="2 3">OLGA172</strain>
    </source>
</reference>
<gene>
    <name evidence="2" type="ORF">AYM40_32200</name>
</gene>
<dbReference type="InterPro" id="IPR006016">
    <property type="entry name" value="UspA"/>
</dbReference>
<keyword evidence="3" id="KW-1185">Reference proteome</keyword>